<dbReference type="Gene3D" id="3.90.660.20">
    <property type="entry name" value="Protoporphyrinogen oxidase, mitochondrial, domain 2"/>
    <property type="match status" value="1"/>
</dbReference>
<dbReference type="NCBIfam" id="TIGR00562">
    <property type="entry name" value="proto_IX_ox"/>
    <property type="match status" value="1"/>
</dbReference>
<dbReference type="Pfam" id="PF01593">
    <property type="entry name" value="Amino_oxidase"/>
    <property type="match status" value="1"/>
</dbReference>
<dbReference type="AlphaFoldDB" id="A0A0P1MHB3"/>
<reference evidence="9 10" key="1">
    <citation type="submission" date="2015-11" db="EMBL/GenBank/DDBJ databases">
        <authorList>
            <person name="Zhang Y."/>
            <person name="Guo Z."/>
        </authorList>
    </citation>
    <scope>NUCLEOTIDE SEQUENCE [LARGE SCALE GENOMIC DNA]</scope>
    <source>
        <strain evidence="9">JGI-4</strain>
    </source>
</reference>
<name>A0A0P1MHB3_9BACT</name>
<evidence type="ECO:0000256" key="5">
    <source>
        <dbReference type="ARBA" id="ARBA00023133"/>
    </source>
</evidence>
<dbReference type="PANTHER" id="PTHR42923:SF3">
    <property type="entry name" value="PROTOPORPHYRINOGEN OXIDASE"/>
    <property type="match status" value="1"/>
</dbReference>
<keyword evidence="3 6" id="KW-0274">FAD</keyword>
<accession>A0A0N7MQZ2</accession>
<dbReference type="Gene3D" id="1.10.3110.10">
    <property type="entry name" value="protoporphyrinogen ix oxidase, domain 3"/>
    <property type="match status" value="1"/>
</dbReference>
<dbReference type="EC" id="1.3.3.15" evidence="6"/>
<comment type="catalytic activity">
    <reaction evidence="6">
        <text>coproporphyrinogen III + 3 O2 = coproporphyrin III + 3 H2O2</text>
        <dbReference type="Rhea" id="RHEA:43436"/>
        <dbReference type="ChEBI" id="CHEBI:15379"/>
        <dbReference type="ChEBI" id="CHEBI:16240"/>
        <dbReference type="ChEBI" id="CHEBI:57309"/>
        <dbReference type="ChEBI" id="CHEBI:131725"/>
        <dbReference type="EC" id="1.3.3.15"/>
    </reaction>
</comment>
<dbReference type="SUPFAM" id="SSF54373">
    <property type="entry name" value="FAD-linked reductases, C-terminal domain"/>
    <property type="match status" value="1"/>
</dbReference>
<accession>A0A0N7MQP5</accession>
<comment type="subcellular location">
    <subcellularLocation>
        <location evidence="6">Cytoplasm</location>
    </subcellularLocation>
</comment>
<dbReference type="STRING" id="1633631.GCA_001442925_01909"/>
<dbReference type="InterPro" id="IPR002937">
    <property type="entry name" value="Amino_oxidase"/>
</dbReference>
<evidence type="ECO:0000259" key="7">
    <source>
        <dbReference type="Pfam" id="PF01593"/>
    </source>
</evidence>
<dbReference type="GO" id="GO:0004729">
    <property type="term" value="F:oxygen-dependent protoporphyrinogen oxidase activity"/>
    <property type="evidence" value="ECO:0007669"/>
    <property type="project" value="UniProtKB-UniRule"/>
</dbReference>
<comment type="pathway">
    <text evidence="6">Porphyrin-containing compound metabolism; protoheme biosynthesis.</text>
</comment>
<keyword evidence="2 6" id="KW-0285">Flavoprotein</keyword>
<keyword evidence="4 6" id="KW-0560">Oxidoreductase</keyword>
<dbReference type="EMBL" id="CZVI01000006">
    <property type="protein sequence ID" value="CUS83195.1"/>
    <property type="molecule type" value="Genomic_DNA"/>
</dbReference>
<keyword evidence="5 6" id="KW-0350">Heme biosynthesis</keyword>
<accession>A0A0P1MHB3</accession>
<evidence type="ECO:0000313" key="8">
    <source>
        <dbReference type="EMBL" id="CUS83195.1"/>
    </source>
</evidence>
<accession>A0A0S4N9G0</accession>
<dbReference type="EMBL" id="FAOP01000007">
    <property type="protein sequence ID" value="CUU07828.1"/>
    <property type="molecule type" value="Genomic_DNA"/>
</dbReference>
<dbReference type="RefSeq" id="WP_047134807.1">
    <property type="nucleotide sequence ID" value="NZ_CZVI01000006.1"/>
</dbReference>
<evidence type="ECO:0000256" key="4">
    <source>
        <dbReference type="ARBA" id="ARBA00023002"/>
    </source>
</evidence>
<dbReference type="UniPathway" id="UPA00252"/>
<feature type="domain" description="Amine oxidase" evidence="7">
    <location>
        <begin position="12"/>
        <end position="458"/>
    </location>
</feature>
<protein>
    <recommendedName>
        <fullName evidence="6">Coproporphyrinogen III oxidase</fullName>
        <ecNumber evidence="6">1.3.3.15</ecNumber>
    </recommendedName>
</protein>
<dbReference type="Proteomes" id="UP000182011">
    <property type="component" value="Unassembled WGS sequence"/>
</dbReference>
<dbReference type="SUPFAM" id="SSF51905">
    <property type="entry name" value="FAD/NAD(P)-binding domain"/>
    <property type="match status" value="1"/>
</dbReference>
<gene>
    <name evidence="9" type="ORF">JGI4_01914</name>
    <name evidence="8" type="ORF">JGI8_00679</name>
</gene>
<dbReference type="PANTHER" id="PTHR42923">
    <property type="entry name" value="PROTOPORPHYRINOGEN OXIDASE"/>
    <property type="match status" value="1"/>
</dbReference>
<keyword evidence="11" id="KW-1185">Reference proteome</keyword>
<dbReference type="Proteomes" id="UP000182200">
    <property type="component" value="Unassembled WGS sequence"/>
</dbReference>
<proteinExistence type="inferred from homology"/>
<dbReference type="InterPro" id="IPR004572">
    <property type="entry name" value="Protoporphyrinogen_oxidase"/>
</dbReference>
<comment type="function">
    <text evidence="6">Involved in coproporphyrin-dependent heme b biosynthesis. Catalyzes the oxidation of coproporphyrinogen III to coproporphyrin III.</text>
</comment>
<evidence type="ECO:0000256" key="1">
    <source>
        <dbReference type="ARBA" id="ARBA00001974"/>
    </source>
</evidence>
<organism evidence="9 10">
    <name type="scientific">Candidatus Kryptonium thompsonii</name>
    <dbReference type="NCBI Taxonomy" id="1633631"/>
    <lineage>
        <taxon>Bacteria</taxon>
        <taxon>Pseudomonadati</taxon>
        <taxon>Candidatus Kryptoniota</taxon>
        <taxon>Candidatus Kryptonium</taxon>
    </lineage>
</organism>
<keyword evidence="6" id="KW-0963">Cytoplasm</keyword>
<accession>A0A0P1M0P8</accession>
<dbReference type="Gene3D" id="3.50.50.60">
    <property type="entry name" value="FAD/NAD(P)-binding domain"/>
    <property type="match status" value="1"/>
</dbReference>
<reference evidence="8 11" key="2">
    <citation type="submission" date="2015-11" db="EMBL/GenBank/DDBJ databases">
        <authorList>
            <person name="Varghese N."/>
        </authorList>
    </citation>
    <scope>NUCLEOTIDE SEQUENCE [LARGE SCALE GENOMIC DNA]</scope>
    <source>
        <strain evidence="8 11">JGI-8</strain>
    </source>
</reference>
<comment type="similarity">
    <text evidence="6">Belongs to the protoporphyrinogen/coproporphyrinogen oxidase family. Coproporphyrinogen III oxidase subfamily.</text>
</comment>
<dbReference type="GO" id="GO:0006783">
    <property type="term" value="P:heme biosynthetic process"/>
    <property type="evidence" value="ECO:0007669"/>
    <property type="project" value="UniProtKB-UniRule"/>
</dbReference>
<comment type="cofactor">
    <cofactor evidence="1 6">
        <name>FAD</name>
        <dbReference type="ChEBI" id="CHEBI:57692"/>
    </cofactor>
</comment>
<evidence type="ECO:0000256" key="6">
    <source>
        <dbReference type="RuleBase" id="RU364052"/>
    </source>
</evidence>
<dbReference type="InterPro" id="IPR050464">
    <property type="entry name" value="Zeta_carotene_desat/Oxidored"/>
</dbReference>
<evidence type="ECO:0000313" key="10">
    <source>
        <dbReference type="Proteomes" id="UP000182011"/>
    </source>
</evidence>
<evidence type="ECO:0000256" key="3">
    <source>
        <dbReference type="ARBA" id="ARBA00022827"/>
    </source>
</evidence>
<sequence length="461" mass="51600">MKNNAIIIGAGISGLTTAFLLKKNGLNVTVLEAENEVGGTMKSKRINDYLVELGPNSALETTPLLKQIIDEVGISNEMVYASEVSNKRYIFKNGKLYPIPMKPQEFFKSKLWSWRGKLRIMLEPFHGRAKNTTGDPFWEETVAQFVRRRLGKEFLDYTINPFVAGVYAGDPEKLGVRSAFPRLYALEEKYGGLIIGTIKGAKERKKREEKAKITAKMFSFLDGMGTLPNAIANYLGNSVITGAKVKSIKKDVKGYIVEFEKDGGTENLFSEVVVVSTPAYAASEILKKLSDKIESALKQIYYPPVAEVIFGYEKEQIGVELDGFGYLIPEKERRKILGTLWNSAIFPKRAPEGYVELTTFVGGTRQPELALKNDDELIKIVSDELKDIMKVKGEPKFVWISRWEKAIPQYNVGHLKIMAMIDEFEKENPGIYLCANYRGGISVGDCVISAEKTANKILSEK</sequence>
<accession>A0A0P1NYT8</accession>
<evidence type="ECO:0000313" key="9">
    <source>
        <dbReference type="EMBL" id="CUU07828.1"/>
    </source>
</evidence>
<evidence type="ECO:0000256" key="2">
    <source>
        <dbReference type="ARBA" id="ARBA00022630"/>
    </source>
</evidence>
<dbReference type="InterPro" id="IPR036188">
    <property type="entry name" value="FAD/NAD-bd_sf"/>
</dbReference>
<accession>A0A0N7MRC9</accession>
<evidence type="ECO:0000313" key="11">
    <source>
        <dbReference type="Proteomes" id="UP000182200"/>
    </source>
</evidence>
<dbReference type="GO" id="GO:0005737">
    <property type="term" value="C:cytoplasm"/>
    <property type="evidence" value="ECO:0007669"/>
    <property type="project" value="UniProtKB-SubCell"/>
</dbReference>